<sequence length="122" mass="13437">LRVLWLRGGDRRPSHLRLPHGGGLLDTRRSRRGVRSDGTLPIYGTCSARLLWQKPTTRSSSSSAVGNSGSTEMPWSSKLSSRRYNACSKTARKKRGSGAPACRATTPPSYGRRVLVHKQYSL</sequence>
<proteinExistence type="predicted"/>
<comment type="caution">
    <text evidence="2">The sequence shown here is derived from an EMBL/GenBank/DDBJ whole genome shotgun (WGS) entry which is preliminary data.</text>
</comment>
<evidence type="ECO:0000313" key="2">
    <source>
        <dbReference type="EMBL" id="OEL38269.1"/>
    </source>
</evidence>
<keyword evidence="3" id="KW-1185">Reference proteome</keyword>
<name>A0A1E5WLM2_9POAL</name>
<organism evidence="2 3">
    <name type="scientific">Dichanthelium oligosanthes</name>
    <dbReference type="NCBI Taxonomy" id="888268"/>
    <lineage>
        <taxon>Eukaryota</taxon>
        <taxon>Viridiplantae</taxon>
        <taxon>Streptophyta</taxon>
        <taxon>Embryophyta</taxon>
        <taxon>Tracheophyta</taxon>
        <taxon>Spermatophyta</taxon>
        <taxon>Magnoliopsida</taxon>
        <taxon>Liliopsida</taxon>
        <taxon>Poales</taxon>
        <taxon>Poaceae</taxon>
        <taxon>PACMAD clade</taxon>
        <taxon>Panicoideae</taxon>
        <taxon>Panicodae</taxon>
        <taxon>Paniceae</taxon>
        <taxon>Dichantheliinae</taxon>
        <taxon>Dichanthelium</taxon>
    </lineage>
</organism>
<feature type="non-terminal residue" evidence="2">
    <location>
        <position position="1"/>
    </location>
</feature>
<dbReference type="EMBL" id="LWDX02002419">
    <property type="protein sequence ID" value="OEL38269.1"/>
    <property type="molecule type" value="Genomic_DNA"/>
</dbReference>
<reference evidence="2 3" key="1">
    <citation type="submission" date="2016-09" db="EMBL/GenBank/DDBJ databases">
        <title>The draft genome of Dichanthelium oligosanthes: A C3 panicoid grass species.</title>
        <authorList>
            <person name="Studer A.J."/>
            <person name="Schnable J.C."/>
            <person name="Brutnell T.P."/>
        </authorList>
    </citation>
    <scope>NUCLEOTIDE SEQUENCE [LARGE SCALE GENOMIC DNA]</scope>
    <source>
        <strain evidence="3">cv. Kellogg 1175</strain>
        <tissue evidence="2">Leaf</tissue>
    </source>
</reference>
<dbReference type="Proteomes" id="UP000095767">
    <property type="component" value="Unassembled WGS sequence"/>
</dbReference>
<evidence type="ECO:0000256" key="1">
    <source>
        <dbReference type="SAM" id="MobiDB-lite"/>
    </source>
</evidence>
<dbReference type="AlphaFoldDB" id="A0A1E5WLM2"/>
<gene>
    <name evidence="2" type="ORF">BAE44_0000712</name>
</gene>
<evidence type="ECO:0000313" key="3">
    <source>
        <dbReference type="Proteomes" id="UP000095767"/>
    </source>
</evidence>
<feature type="compositionally biased region" description="Low complexity" evidence="1">
    <location>
        <begin position="59"/>
        <end position="70"/>
    </location>
</feature>
<protein>
    <submittedName>
        <fullName evidence="2">Uncharacterized protein</fullName>
    </submittedName>
</protein>
<accession>A0A1E5WLM2</accession>
<feature type="compositionally biased region" description="Polar residues" evidence="1">
    <location>
        <begin position="71"/>
        <end position="83"/>
    </location>
</feature>
<feature type="region of interest" description="Disordered" evidence="1">
    <location>
        <begin position="54"/>
        <end position="108"/>
    </location>
</feature>